<reference evidence="7 8" key="1">
    <citation type="journal article" date="2019" name="Nat. Plants">
        <title>Stout camphor tree genome fills gaps in understanding of flowering plant genome evolution.</title>
        <authorList>
            <person name="Chaw S.M."/>
            <person name="Liu Y.C."/>
            <person name="Wu Y.W."/>
            <person name="Wang H.Y."/>
            <person name="Lin C.I."/>
            <person name="Wu C.S."/>
            <person name="Ke H.M."/>
            <person name="Chang L.Y."/>
            <person name="Hsu C.Y."/>
            <person name="Yang H.T."/>
            <person name="Sudianto E."/>
            <person name="Hsu M.H."/>
            <person name="Wu K.P."/>
            <person name="Wang L.N."/>
            <person name="Leebens-Mack J.H."/>
            <person name="Tsai I.J."/>
        </authorList>
    </citation>
    <scope>NUCLEOTIDE SEQUENCE [LARGE SCALE GENOMIC DNA]</scope>
    <source>
        <strain evidence="8">cv. Chaw 1501</strain>
        <tissue evidence="7">Young leaves</tissue>
    </source>
</reference>
<dbReference type="GO" id="GO:0003700">
    <property type="term" value="F:DNA-binding transcription factor activity"/>
    <property type="evidence" value="ECO:0007669"/>
    <property type="project" value="InterPro"/>
</dbReference>
<dbReference type="PRINTS" id="PR00367">
    <property type="entry name" value="ETHRSPELEMNT"/>
</dbReference>
<evidence type="ECO:0000313" key="7">
    <source>
        <dbReference type="EMBL" id="RWR96383.1"/>
    </source>
</evidence>
<keyword evidence="3" id="KW-0238">DNA-binding</keyword>
<evidence type="ECO:0000256" key="3">
    <source>
        <dbReference type="ARBA" id="ARBA00023125"/>
    </source>
</evidence>
<dbReference type="PANTHER" id="PTHR31190:SF374">
    <property type="entry name" value="AP2_ERF DOMAIN-CONTAINING PROTEIN"/>
    <property type="match status" value="1"/>
</dbReference>
<organism evidence="7 8">
    <name type="scientific">Cinnamomum micranthum f. kanehirae</name>
    <dbReference type="NCBI Taxonomy" id="337451"/>
    <lineage>
        <taxon>Eukaryota</taxon>
        <taxon>Viridiplantae</taxon>
        <taxon>Streptophyta</taxon>
        <taxon>Embryophyta</taxon>
        <taxon>Tracheophyta</taxon>
        <taxon>Spermatophyta</taxon>
        <taxon>Magnoliopsida</taxon>
        <taxon>Magnoliidae</taxon>
        <taxon>Laurales</taxon>
        <taxon>Lauraceae</taxon>
        <taxon>Cinnamomum</taxon>
    </lineage>
</organism>
<dbReference type="GO" id="GO:0005634">
    <property type="term" value="C:nucleus"/>
    <property type="evidence" value="ECO:0007669"/>
    <property type="project" value="UniProtKB-SubCell"/>
</dbReference>
<evidence type="ECO:0000256" key="5">
    <source>
        <dbReference type="ARBA" id="ARBA00023242"/>
    </source>
</evidence>
<keyword evidence="2" id="KW-0805">Transcription regulation</keyword>
<dbReference type="Proteomes" id="UP000283530">
    <property type="component" value="Unassembled WGS sequence"/>
</dbReference>
<dbReference type="EMBL" id="QPKB01000012">
    <property type="protein sequence ID" value="RWR96383.1"/>
    <property type="molecule type" value="Genomic_DNA"/>
</dbReference>
<sequence length="282" mass="31848">MSIEFHSQPEPDRLLQDMWASFIAGGEPKNCSFHEEEQGGKDPTSMQTWDDLLHLRRDGSADLLQRLPSLGRWISMGGESWEQLLNGIIPENSLQNSFDHASGGGDSASEPKAVTVEKAVVTRHFRGVRRRPWGKFAAEIRDSSRKGARVWLGTFETAEQAALAYDKAALRMRGPRTYLNFPLEMVEEALEKDLINSISASVCSQISCRYEPYDGYHYPVLDHWDKQRKRGANDWDSTDSKVVATSARKRLACIEEILNSEMDVVELQDLGDDYMDHLLASL</sequence>
<name>A0A3S3NJI2_9MAGN</name>
<dbReference type="OrthoDB" id="740418at2759"/>
<dbReference type="STRING" id="337451.A0A3S3NJI2"/>
<gene>
    <name evidence="7" type="ORF">CKAN_02576600</name>
</gene>
<keyword evidence="4" id="KW-0804">Transcription</keyword>
<evidence type="ECO:0000256" key="1">
    <source>
        <dbReference type="ARBA" id="ARBA00004123"/>
    </source>
</evidence>
<dbReference type="PROSITE" id="PS51032">
    <property type="entry name" value="AP2_ERF"/>
    <property type="match status" value="1"/>
</dbReference>
<dbReference type="GO" id="GO:0009873">
    <property type="term" value="P:ethylene-activated signaling pathway"/>
    <property type="evidence" value="ECO:0007669"/>
    <property type="project" value="InterPro"/>
</dbReference>
<comment type="subcellular location">
    <subcellularLocation>
        <location evidence="1">Nucleus</location>
    </subcellularLocation>
</comment>
<evidence type="ECO:0000259" key="6">
    <source>
        <dbReference type="PROSITE" id="PS51032"/>
    </source>
</evidence>
<protein>
    <submittedName>
        <fullName evidence="7">Ethylene-responsive transcription factor ERF091</fullName>
    </submittedName>
</protein>
<keyword evidence="8" id="KW-1185">Reference proteome</keyword>
<dbReference type="PANTHER" id="PTHR31190">
    <property type="entry name" value="DNA-BINDING DOMAIN"/>
    <property type="match status" value="1"/>
</dbReference>
<dbReference type="Gene3D" id="3.30.730.10">
    <property type="entry name" value="AP2/ERF domain"/>
    <property type="match status" value="1"/>
</dbReference>
<feature type="domain" description="AP2/ERF" evidence="6">
    <location>
        <begin position="124"/>
        <end position="182"/>
    </location>
</feature>
<dbReference type="SMART" id="SM00380">
    <property type="entry name" value="AP2"/>
    <property type="match status" value="1"/>
</dbReference>
<dbReference type="InterPro" id="IPR001471">
    <property type="entry name" value="AP2/ERF_dom"/>
</dbReference>
<evidence type="ECO:0000256" key="4">
    <source>
        <dbReference type="ARBA" id="ARBA00023163"/>
    </source>
</evidence>
<comment type="caution">
    <text evidence="7">The sequence shown here is derived from an EMBL/GenBank/DDBJ whole genome shotgun (WGS) entry which is preliminary data.</text>
</comment>
<proteinExistence type="predicted"/>
<dbReference type="GO" id="GO:0003677">
    <property type="term" value="F:DNA binding"/>
    <property type="evidence" value="ECO:0007669"/>
    <property type="project" value="UniProtKB-KW"/>
</dbReference>
<dbReference type="SUPFAM" id="SSF54171">
    <property type="entry name" value="DNA-binding domain"/>
    <property type="match status" value="1"/>
</dbReference>
<dbReference type="AlphaFoldDB" id="A0A3S3NJI2"/>
<accession>A0A3S3NJI2</accession>
<dbReference type="InterPro" id="IPR044808">
    <property type="entry name" value="ERF_plant"/>
</dbReference>
<dbReference type="Pfam" id="PF00847">
    <property type="entry name" value="AP2"/>
    <property type="match status" value="1"/>
</dbReference>
<dbReference type="InterPro" id="IPR016177">
    <property type="entry name" value="DNA-bd_dom_sf"/>
</dbReference>
<dbReference type="FunFam" id="3.30.730.10:FF:000001">
    <property type="entry name" value="Ethylene-responsive transcription factor 2"/>
    <property type="match status" value="1"/>
</dbReference>
<dbReference type="InterPro" id="IPR036955">
    <property type="entry name" value="AP2/ERF_dom_sf"/>
</dbReference>
<evidence type="ECO:0000256" key="2">
    <source>
        <dbReference type="ARBA" id="ARBA00023015"/>
    </source>
</evidence>
<evidence type="ECO:0000313" key="8">
    <source>
        <dbReference type="Proteomes" id="UP000283530"/>
    </source>
</evidence>
<dbReference type="CDD" id="cd00018">
    <property type="entry name" value="AP2"/>
    <property type="match status" value="1"/>
</dbReference>
<keyword evidence="5" id="KW-0539">Nucleus</keyword>